<dbReference type="Proteomes" id="UP000537141">
    <property type="component" value="Unassembled WGS sequence"/>
</dbReference>
<gene>
    <name evidence="1" type="ORF">HNQ55_001125</name>
</gene>
<keyword evidence="2" id="KW-1185">Reference proteome</keyword>
<dbReference type="InterPro" id="IPR007338">
    <property type="entry name" value="DUF416"/>
</dbReference>
<name>A0A7X0TSY6_9GAMM</name>
<reference evidence="1 2" key="1">
    <citation type="submission" date="2020-08" db="EMBL/GenBank/DDBJ databases">
        <title>Genomic Encyclopedia of Type Strains, Phase IV (KMG-IV): sequencing the most valuable type-strain genomes for metagenomic binning, comparative biology and taxonomic classification.</title>
        <authorList>
            <person name="Goeker M."/>
        </authorList>
    </citation>
    <scope>NUCLEOTIDE SEQUENCE [LARGE SCALE GENOMIC DNA]</scope>
    <source>
        <strain evidence="1 2">DSM 26287</strain>
    </source>
</reference>
<dbReference type="AlphaFoldDB" id="A0A7X0TSY6"/>
<protein>
    <recommendedName>
        <fullName evidence="3">DUF416 family protein</fullName>
    </recommendedName>
</protein>
<accession>A0A7X0TSY6</accession>
<comment type="caution">
    <text evidence="1">The sequence shown here is derived from an EMBL/GenBank/DDBJ whole genome shotgun (WGS) entry which is preliminary data.</text>
</comment>
<dbReference type="InterPro" id="IPR023381">
    <property type="entry name" value="YP001051499.1-like_dom_sf"/>
</dbReference>
<proteinExistence type="predicted"/>
<sequence length="199" mass="22555">MITHPPLSKLSLWQKIAFSAALLERMLPNYQMFSQAADFGDYTLLRNQLNLIWQRLDKSQKVNINYQAQLTKLEEQIPDPEAFDFFGVFPALDAAMGLMSLLQAMQDNEDDEGFNAVSILSANSVTFYLELMLAQASEPNDAALVADEEIEQHPLMIWEQEMQNELFSFIQNTTENKQTCAEIKKIALSEGLSNLGIEI</sequence>
<organism evidence="1 2">
    <name type="scientific">Thalassotalea piscium</name>
    <dbReference type="NCBI Taxonomy" id="1230533"/>
    <lineage>
        <taxon>Bacteria</taxon>
        <taxon>Pseudomonadati</taxon>
        <taxon>Pseudomonadota</taxon>
        <taxon>Gammaproteobacteria</taxon>
        <taxon>Alteromonadales</taxon>
        <taxon>Colwelliaceae</taxon>
        <taxon>Thalassotalea</taxon>
    </lineage>
</organism>
<dbReference type="Pfam" id="PF04222">
    <property type="entry name" value="DUF416"/>
    <property type="match status" value="1"/>
</dbReference>
<dbReference type="Gene3D" id="1.20.1590.10">
    <property type="entry name" value="YP_001051499.1 domain like"/>
    <property type="match status" value="1"/>
</dbReference>
<dbReference type="EMBL" id="JACHHU010000006">
    <property type="protein sequence ID" value="MBB6542626.1"/>
    <property type="molecule type" value="Genomic_DNA"/>
</dbReference>
<dbReference type="RefSeq" id="WP_286289248.1">
    <property type="nucleotide sequence ID" value="NZ_AP027362.1"/>
</dbReference>
<evidence type="ECO:0000313" key="2">
    <source>
        <dbReference type="Proteomes" id="UP000537141"/>
    </source>
</evidence>
<evidence type="ECO:0008006" key="3">
    <source>
        <dbReference type="Google" id="ProtNLM"/>
    </source>
</evidence>
<evidence type="ECO:0000313" key="1">
    <source>
        <dbReference type="EMBL" id="MBB6542626.1"/>
    </source>
</evidence>